<dbReference type="SUPFAM" id="SSF56601">
    <property type="entry name" value="beta-lactamase/transpeptidase-like"/>
    <property type="match status" value="1"/>
</dbReference>
<protein>
    <submittedName>
        <fullName evidence="2">Class A beta-lactamase-related serine hydrolase</fullName>
    </submittedName>
</protein>
<dbReference type="Proteomes" id="UP000285908">
    <property type="component" value="Unassembled WGS sequence"/>
</dbReference>
<name>A0A438AF34_9RHOB</name>
<organism evidence="2 3">
    <name type="scientific">Mesobaculum littorinae</name>
    <dbReference type="NCBI Taxonomy" id="2486419"/>
    <lineage>
        <taxon>Bacteria</taxon>
        <taxon>Pseudomonadati</taxon>
        <taxon>Pseudomonadota</taxon>
        <taxon>Alphaproteobacteria</taxon>
        <taxon>Rhodobacterales</taxon>
        <taxon>Roseobacteraceae</taxon>
        <taxon>Mesobaculum</taxon>
    </lineage>
</organism>
<dbReference type="GO" id="GO:0016787">
    <property type="term" value="F:hydrolase activity"/>
    <property type="evidence" value="ECO:0007669"/>
    <property type="project" value="UniProtKB-KW"/>
</dbReference>
<dbReference type="PANTHER" id="PTHR43283:SF3">
    <property type="entry name" value="BETA-LACTAMASE FAMILY PROTEIN (AFU_ORTHOLOGUE AFUA_5G07500)"/>
    <property type="match status" value="1"/>
</dbReference>
<dbReference type="EMBL" id="RQXX01000005">
    <property type="protein sequence ID" value="RVV97320.1"/>
    <property type="molecule type" value="Genomic_DNA"/>
</dbReference>
<dbReference type="PANTHER" id="PTHR43283">
    <property type="entry name" value="BETA-LACTAMASE-RELATED"/>
    <property type="match status" value="1"/>
</dbReference>
<evidence type="ECO:0000313" key="3">
    <source>
        <dbReference type="Proteomes" id="UP000285908"/>
    </source>
</evidence>
<keyword evidence="3" id="KW-1185">Reference proteome</keyword>
<sequence>MLAPPASLMAQAADESMTRLLDSAIDSAIDENRVVGAVVLVSHDGELVYHRAAGMADTAAGITMTEDTIFRLSSLSKPIVTAAAMRLVDDGILDLDAPVTDWLPDFRPGFDGETPVITLRQLLSHTSGVSYRGFEFGSGPYTDAGVQDGAFGTGITLEENVTRIATAPLTFEPGTGWGYGLGVDVIGRVIEVATNLPLEVAVRDLVTGPLGMSATGFHVPVWEESRLSVSYRDAENGPVAMSDHEWVPFAGTVAKVLFEPPRATDPDAWPSAGAGMSGTPPDFLELLETFRPAQSFFSDEALMAMYQPVAGEDAASNGPGWGFGIGGAILIDPEKSGTPQPEGTFSWSGAYGHTWFIDPENNLVVVAMTNTTWEGMSGQFSIDIRNAVYGN</sequence>
<dbReference type="Gene3D" id="3.40.710.10">
    <property type="entry name" value="DD-peptidase/beta-lactamase superfamily"/>
    <property type="match status" value="1"/>
</dbReference>
<proteinExistence type="predicted"/>
<accession>A0A438AF34</accession>
<feature type="domain" description="Beta-lactamase-related" evidence="1">
    <location>
        <begin position="21"/>
        <end position="372"/>
    </location>
</feature>
<keyword evidence="2" id="KW-0378">Hydrolase</keyword>
<comment type="caution">
    <text evidence="2">The sequence shown here is derived from an EMBL/GenBank/DDBJ whole genome shotgun (WGS) entry which is preliminary data.</text>
</comment>
<dbReference type="InterPro" id="IPR012338">
    <property type="entry name" value="Beta-lactam/transpept-like"/>
</dbReference>
<dbReference type="Pfam" id="PF00144">
    <property type="entry name" value="Beta-lactamase"/>
    <property type="match status" value="1"/>
</dbReference>
<dbReference type="OrthoDB" id="5377981at2"/>
<reference evidence="2 3" key="1">
    <citation type="submission" date="2018-11" db="EMBL/GenBank/DDBJ databases">
        <title>Mesobaculum littorinae gen. nov., sp. nov., isolated from Littorina scabra that represents a novel genus of the order Rhodobacteraceae.</title>
        <authorList>
            <person name="Li F."/>
        </authorList>
    </citation>
    <scope>NUCLEOTIDE SEQUENCE [LARGE SCALE GENOMIC DNA]</scope>
    <source>
        <strain evidence="2 3">M0103</strain>
    </source>
</reference>
<evidence type="ECO:0000313" key="2">
    <source>
        <dbReference type="EMBL" id="RVV97320.1"/>
    </source>
</evidence>
<dbReference type="AlphaFoldDB" id="A0A438AF34"/>
<evidence type="ECO:0000259" key="1">
    <source>
        <dbReference type="Pfam" id="PF00144"/>
    </source>
</evidence>
<dbReference type="InterPro" id="IPR001466">
    <property type="entry name" value="Beta-lactam-related"/>
</dbReference>
<gene>
    <name evidence="2" type="ORF">EKE94_14140</name>
</gene>
<dbReference type="InterPro" id="IPR050789">
    <property type="entry name" value="Diverse_Enzym_Activities"/>
</dbReference>